<sequence length="149" mass="16737">MYSTQELELFPDRTVTQLLFKYVRNAAEFRKNVMEGKINGALINPSMLLVAETRSLYSQIIYNLSPTNNSSEAFKRFGISDSDSALLIVLVHPKEETQHMSDIIAKVDGQHIPVEDVSMLTDPAKIKKVGLVFPLSVTHSNIIFTVLQK</sequence>
<gene>
    <name evidence="6" type="primary">TPRKB</name>
</gene>
<evidence type="ECO:0000313" key="7">
    <source>
        <dbReference type="Proteomes" id="UP000694402"/>
    </source>
</evidence>
<dbReference type="SUPFAM" id="SSF143870">
    <property type="entry name" value="PF0523-like"/>
    <property type="match status" value="1"/>
</dbReference>
<keyword evidence="7" id="KW-1185">Reference proteome</keyword>
<evidence type="ECO:0000256" key="1">
    <source>
        <dbReference type="ARBA" id="ARBA00004123"/>
    </source>
</evidence>
<dbReference type="AlphaFoldDB" id="A0A8C8DD81"/>
<proteinExistence type="inferred from homology"/>
<dbReference type="GO" id="GO:0002949">
    <property type="term" value="P:tRNA threonylcarbamoyladenosine modification"/>
    <property type="evidence" value="ECO:0007669"/>
    <property type="project" value="TreeGrafter"/>
</dbReference>
<reference evidence="6" key="2">
    <citation type="submission" date="2025-09" db="UniProtKB">
        <authorList>
            <consortium name="Ensembl"/>
        </authorList>
    </citation>
    <scope>IDENTIFICATION</scope>
</reference>
<dbReference type="Gene3D" id="3.30.2380.10">
    <property type="entry name" value="CGI121/TPRKB"/>
    <property type="match status" value="2"/>
</dbReference>
<dbReference type="PANTHER" id="PTHR15840">
    <property type="entry name" value="CGI-121 FAMILY MEMBER"/>
    <property type="match status" value="1"/>
</dbReference>
<comment type="subcellular location">
    <subcellularLocation>
        <location evidence="1">Nucleus</location>
    </subcellularLocation>
</comment>
<keyword evidence="4 5" id="KW-0539">Nucleus</keyword>
<comment type="similarity">
    <text evidence="2 5">Belongs to the CGI121/TPRKB family.</text>
</comment>
<evidence type="ECO:0000256" key="4">
    <source>
        <dbReference type="ARBA" id="ARBA00023242"/>
    </source>
</evidence>
<dbReference type="GO" id="GO:0005829">
    <property type="term" value="C:cytosol"/>
    <property type="evidence" value="ECO:0007669"/>
    <property type="project" value="TreeGrafter"/>
</dbReference>
<keyword evidence="3" id="KW-0819">tRNA processing</keyword>
<evidence type="ECO:0000313" key="6">
    <source>
        <dbReference type="Ensembl" id="ENSOTSP00005022043.1"/>
    </source>
</evidence>
<protein>
    <submittedName>
        <fullName evidence="6">Uncharacterized protein</fullName>
    </submittedName>
</protein>
<dbReference type="Pfam" id="PF08617">
    <property type="entry name" value="CGI-121"/>
    <property type="match status" value="1"/>
</dbReference>
<dbReference type="Ensembl" id="ENSOTST00005023902.2">
    <property type="protein sequence ID" value="ENSOTSP00005022043.1"/>
    <property type="gene ID" value="ENSOTSG00005010573.2"/>
</dbReference>
<organism evidence="6 7">
    <name type="scientific">Oncorhynchus tshawytscha</name>
    <name type="common">Chinook salmon</name>
    <name type="synonym">Salmo tshawytscha</name>
    <dbReference type="NCBI Taxonomy" id="74940"/>
    <lineage>
        <taxon>Eukaryota</taxon>
        <taxon>Metazoa</taxon>
        <taxon>Chordata</taxon>
        <taxon>Craniata</taxon>
        <taxon>Vertebrata</taxon>
        <taxon>Euteleostomi</taxon>
        <taxon>Actinopterygii</taxon>
        <taxon>Neopterygii</taxon>
        <taxon>Teleostei</taxon>
        <taxon>Protacanthopterygii</taxon>
        <taxon>Salmoniformes</taxon>
        <taxon>Salmonidae</taxon>
        <taxon>Salmoninae</taxon>
        <taxon>Oncorhynchus</taxon>
    </lineage>
</organism>
<dbReference type="GO" id="GO:0005634">
    <property type="term" value="C:nucleus"/>
    <property type="evidence" value="ECO:0007669"/>
    <property type="project" value="UniProtKB-SubCell"/>
</dbReference>
<dbReference type="Proteomes" id="UP000694402">
    <property type="component" value="Unassembled WGS sequence"/>
</dbReference>
<evidence type="ECO:0000256" key="2">
    <source>
        <dbReference type="ARBA" id="ARBA00005546"/>
    </source>
</evidence>
<reference evidence="6" key="1">
    <citation type="submission" date="2025-08" db="UniProtKB">
        <authorList>
            <consortium name="Ensembl"/>
        </authorList>
    </citation>
    <scope>IDENTIFICATION</scope>
</reference>
<dbReference type="GO" id="GO:0000408">
    <property type="term" value="C:EKC/KEOPS complex"/>
    <property type="evidence" value="ECO:0007669"/>
    <property type="project" value="TreeGrafter"/>
</dbReference>
<dbReference type="InterPro" id="IPR036504">
    <property type="entry name" value="CGI121/TPRKB_sf"/>
</dbReference>
<dbReference type="GeneTree" id="ENSGT00390000012942"/>
<dbReference type="InterPro" id="IPR013926">
    <property type="entry name" value="CGI121/TPRKB"/>
</dbReference>
<accession>A0A8C8DD81</accession>
<name>A0A8C8DD81_ONCTS</name>
<dbReference type="PANTHER" id="PTHR15840:SF10">
    <property type="entry name" value="EKC_KEOPS COMPLEX SUBUNIT TPRKB"/>
    <property type="match status" value="1"/>
</dbReference>
<evidence type="ECO:0000256" key="5">
    <source>
        <dbReference type="RuleBase" id="RU004398"/>
    </source>
</evidence>
<evidence type="ECO:0000256" key="3">
    <source>
        <dbReference type="ARBA" id="ARBA00022694"/>
    </source>
</evidence>